<accession>A0A6J7WIS5</accession>
<proteinExistence type="predicted"/>
<organism evidence="1">
    <name type="scientific">uncultured Caudovirales phage</name>
    <dbReference type="NCBI Taxonomy" id="2100421"/>
    <lineage>
        <taxon>Viruses</taxon>
        <taxon>Duplodnaviria</taxon>
        <taxon>Heunggongvirae</taxon>
        <taxon>Uroviricota</taxon>
        <taxon>Caudoviricetes</taxon>
        <taxon>Peduoviridae</taxon>
        <taxon>Maltschvirus</taxon>
        <taxon>Maltschvirus maltsch</taxon>
    </lineage>
</organism>
<sequence length="246" mass="28608">MEEQIQFRNKAKDGSFVTPEDIYKQHQMMERFQAALNSESRNYWEIKGCEGKFDHADAEAWVTSAKTGEEKMVGLVEAKFRDRFDMSNDWHCLQVGIDKIIGVWDCYSPNWRDDQSSIKPLVLVSEVYKQLGEPDLGTVTFAISLGHIHSWLYDRVKAHDRVDADRNRNRFFPDVASAFNPHVRWVNNPYSDKGHGHYALWIPKDWCAVVTHGMDIASGIKSQKVEKRQKYTCSKFWETEVDEVIE</sequence>
<gene>
    <name evidence="1" type="ORF">UFOVP210_22</name>
</gene>
<name>A0A6J7WIS5_9CAUD</name>
<dbReference type="EMBL" id="LR798251">
    <property type="protein sequence ID" value="CAB5217861.1"/>
    <property type="molecule type" value="Genomic_DNA"/>
</dbReference>
<evidence type="ECO:0000313" key="1">
    <source>
        <dbReference type="EMBL" id="CAB5217861.1"/>
    </source>
</evidence>
<protein>
    <submittedName>
        <fullName evidence="1">Uncharacterized protein</fullName>
    </submittedName>
</protein>
<reference evidence="1" key="1">
    <citation type="submission" date="2020-05" db="EMBL/GenBank/DDBJ databases">
        <authorList>
            <person name="Chiriac C."/>
            <person name="Salcher M."/>
            <person name="Ghai R."/>
            <person name="Kavagutti S V."/>
        </authorList>
    </citation>
    <scope>NUCLEOTIDE SEQUENCE</scope>
</reference>